<keyword evidence="4" id="KW-1185">Reference proteome</keyword>
<dbReference type="GO" id="GO:0000455">
    <property type="term" value="P:enzyme-directed rRNA pseudouridine synthesis"/>
    <property type="evidence" value="ECO:0007669"/>
    <property type="project" value="TreeGrafter"/>
</dbReference>
<dbReference type="CDD" id="cd02557">
    <property type="entry name" value="PseudoU_synth_ScRIB2"/>
    <property type="match status" value="1"/>
</dbReference>
<evidence type="ECO:0000313" key="3">
    <source>
        <dbReference type="EMBL" id="CAD7620714.1"/>
    </source>
</evidence>
<dbReference type="SUPFAM" id="SSF55120">
    <property type="entry name" value="Pseudouridine synthase"/>
    <property type="match status" value="1"/>
</dbReference>
<dbReference type="Proteomes" id="UP000759131">
    <property type="component" value="Unassembled WGS sequence"/>
</dbReference>
<dbReference type="InterPro" id="IPR006224">
    <property type="entry name" value="PsdUridine_synth_RluA-like_CS"/>
</dbReference>
<evidence type="ECO:0000256" key="1">
    <source>
        <dbReference type="SAM" id="MobiDB-lite"/>
    </source>
</evidence>
<accession>A0A7R9KF11</accession>
<feature type="region of interest" description="Disordered" evidence="1">
    <location>
        <begin position="45"/>
        <end position="80"/>
    </location>
</feature>
<dbReference type="Gene3D" id="3.30.2350.10">
    <property type="entry name" value="Pseudouridine synthase"/>
    <property type="match status" value="1"/>
</dbReference>
<sequence>MSLRSLLTKFKRLLSLETSVDHNQRIESQLMATIINSSVKRKLKTDEERAAERAADGQTSELSTKKKKKQKAREGSTEAPKYSLDDSDYYVENGLRKVYPYYYTYFSHCKGRWMGQELHTFYSKEFRGLSDDQIRERIENGLLLVNNSKVAIDYKLKGKLCESVAEVAVLSGHDSRGCLAGDKGTHDTCLQLTVPTHSLTTIVIVSQIHPCGKYRHNTLQHVLAKEHKITDLYTIHRLDRLTSGVLMFARTAATAQRLHEQIRKHELEKQYVCRVVGKFPDGVITCEQPIETLSHKIGINVIDPNGKPCTTTFERLNYNGKSSAVLCRPKTGRMHQIRVHLQYLGHPILNDTFYNNDAFGPKRGKDGDYGKPKDEVIQDIDKQHQRMLYLLSNVTELSADERELDDKQREIALKALHHYTNREEWHSLVQKYKFDTNALIIDTGCEECTNKTIDPNPKDLLIYLHALCYKGEGFEYKTALPVWALDDWDYD</sequence>
<dbReference type="OrthoDB" id="424794at2759"/>
<dbReference type="EMBL" id="OC854896">
    <property type="protein sequence ID" value="CAD7620714.1"/>
    <property type="molecule type" value="Genomic_DNA"/>
</dbReference>
<evidence type="ECO:0000313" key="4">
    <source>
        <dbReference type="Proteomes" id="UP000759131"/>
    </source>
</evidence>
<gene>
    <name evidence="3" type="ORF">OSB1V03_LOCUS1195</name>
</gene>
<dbReference type="PANTHER" id="PTHR21600:SF40">
    <property type="entry name" value="PSEUDOURIDYLATE SYNTHASE RPUSD2"/>
    <property type="match status" value="1"/>
</dbReference>
<protein>
    <recommendedName>
        <fullName evidence="2">Pseudouridine synthase RsuA/RluA-like domain-containing protein</fullName>
    </recommendedName>
</protein>
<organism evidence="3">
    <name type="scientific">Medioppia subpectinata</name>
    <dbReference type="NCBI Taxonomy" id="1979941"/>
    <lineage>
        <taxon>Eukaryota</taxon>
        <taxon>Metazoa</taxon>
        <taxon>Ecdysozoa</taxon>
        <taxon>Arthropoda</taxon>
        <taxon>Chelicerata</taxon>
        <taxon>Arachnida</taxon>
        <taxon>Acari</taxon>
        <taxon>Acariformes</taxon>
        <taxon>Sarcoptiformes</taxon>
        <taxon>Oribatida</taxon>
        <taxon>Brachypylina</taxon>
        <taxon>Oppioidea</taxon>
        <taxon>Oppiidae</taxon>
        <taxon>Medioppia</taxon>
    </lineage>
</organism>
<name>A0A7R9KF11_9ACAR</name>
<dbReference type="Pfam" id="PF00849">
    <property type="entry name" value="PseudoU_synth_2"/>
    <property type="match status" value="1"/>
</dbReference>
<dbReference type="InterPro" id="IPR050188">
    <property type="entry name" value="RluA_PseudoU_synthase"/>
</dbReference>
<dbReference type="PANTHER" id="PTHR21600">
    <property type="entry name" value="MITOCHONDRIAL RNA PSEUDOURIDINE SYNTHASE"/>
    <property type="match status" value="1"/>
</dbReference>
<proteinExistence type="predicted"/>
<dbReference type="InterPro" id="IPR006145">
    <property type="entry name" value="PsdUridine_synth_RsuA/RluA"/>
</dbReference>
<dbReference type="GO" id="GO:0003723">
    <property type="term" value="F:RNA binding"/>
    <property type="evidence" value="ECO:0007669"/>
    <property type="project" value="InterPro"/>
</dbReference>
<feature type="domain" description="Pseudouridine synthase RsuA/RluA-like" evidence="2">
    <location>
        <begin position="211"/>
        <end position="342"/>
    </location>
</feature>
<dbReference type="EMBL" id="CAJPIZ010000321">
    <property type="protein sequence ID" value="CAG2101144.1"/>
    <property type="molecule type" value="Genomic_DNA"/>
</dbReference>
<reference evidence="3" key="1">
    <citation type="submission" date="2020-11" db="EMBL/GenBank/DDBJ databases">
        <authorList>
            <person name="Tran Van P."/>
        </authorList>
    </citation>
    <scope>NUCLEOTIDE SEQUENCE</scope>
</reference>
<dbReference type="InterPro" id="IPR020103">
    <property type="entry name" value="PsdUridine_synth_cat_dom_sf"/>
</dbReference>
<feature type="compositionally biased region" description="Basic and acidic residues" evidence="1">
    <location>
        <begin position="45"/>
        <end position="55"/>
    </location>
</feature>
<dbReference type="GO" id="GO:0009982">
    <property type="term" value="F:pseudouridine synthase activity"/>
    <property type="evidence" value="ECO:0007669"/>
    <property type="project" value="InterPro"/>
</dbReference>
<dbReference type="AlphaFoldDB" id="A0A7R9KF11"/>
<evidence type="ECO:0000259" key="2">
    <source>
        <dbReference type="Pfam" id="PF00849"/>
    </source>
</evidence>
<dbReference type="PROSITE" id="PS01129">
    <property type="entry name" value="PSI_RLU"/>
    <property type="match status" value="1"/>
</dbReference>